<feature type="transmembrane region" description="Helical" evidence="1">
    <location>
        <begin position="207"/>
        <end position="225"/>
    </location>
</feature>
<reference evidence="2 3" key="1">
    <citation type="submission" date="2016-11" db="EMBL/GenBank/DDBJ databases">
        <authorList>
            <person name="Jaros S."/>
            <person name="Januszkiewicz K."/>
            <person name="Wedrychowicz H."/>
        </authorList>
    </citation>
    <scope>NUCLEOTIDE SEQUENCE [LARGE SCALE GENOMIC DNA]</scope>
    <source>
        <strain evidence="2 3">GAS138</strain>
    </source>
</reference>
<dbReference type="RefSeq" id="WP_079601330.1">
    <property type="nucleotide sequence ID" value="NZ_LT670817.1"/>
</dbReference>
<feature type="transmembrane region" description="Helical" evidence="1">
    <location>
        <begin position="237"/>
        <end position="257"/>
    </location>
</feature>
<feature type="transmembrane region" description="Helical" evidence="1">
    <location>
        <begin position="351"/>
        <end position="371"/>
    </location>
</feature>
<keyword evidence="1" id="KW-0812">Transmembrane</keyword>
<dbReference type="PIRSF" id="PIRSF028704">
    <property type="entry name" value="UPC028704"/>
    <property type="match status" value="1"/>
</dbReference>
<feature type="transmembrane region" description="Helical" evidence="1">
    <location>
        <begin position="48"/>
        <end position="69"/>
    </location>
</feature>
<feature type="transmembrane region" description="Helical" evidence="1">
    <location>
        <begin position="177"/>
        <end position="195"/>
    </location>
</feature>
<feature type="transmembrane region" description="Helical" evidence="1">
    <location>
        <begin position="90"/>
        <end position="108"/>
    </location>
</feature>
<evidence type="ECO:0000313" key="3">
    <source>
        <dbReference type="Proteomes" id="UP000189796"/>
    </source>
</evidence>
<feature type="transmembrane region" description="Helical" evidence="1">
    <location>
        <begin position="152"/>
        <end position="170"/>
    </location>
</feature>
<dbReference type="Pfam" id="PF10129">
    <property type="entry name" value="OpgC_C"/>
    <property type="match status" value="1"/>
</dbReference>
<dbReference type="EMBL" id="LT670817">
    <property type="protein sequence ID" value="SHG67293.1"/>
    <property type="molecule type" value="Genomic_DNA"/>
</dbReference>
<name>A0A1M5LSG6_9BRAD</name>
<dbReference type="OrthoDB" id="9775975at2"/>
<feature type="transmembrane region" description="Helical" evidence="1">
    <location>
        <begin position="321"/>
        <end position="339"/>
    </location>
</feature>
<keyword evidence="1" id="KW-1133">Transmembrane helix</keyword>
<feature type="transmembrane region" description="Helical" evidence="1">
    <location>
        <begin position="282"/>
        <end position="300"/>
    </location>
</feature>
<gene>
    <name evidence="2" type="ORF">SAMN05443248_2321</name>
</gene>
<keyword evidence="1" id="KW-0472">Membrane</keyword>
<evidence type="ECO:0008006" key="4">
    <source>
        <dbReference type="Google" id="ProtNLM"/>
    </source>
</evidence>
<organism evidence="2 3">
    <name type="scientific">Bradyrhizobium erythrophlei</name>
    <dbReference type="NCBI Taxonomy" id="1437360"/>
    <lineage>
        <taxon>Bacteria</taxon>
        <taxon>Pseudomonadati</taxon>
        <taxon>Pseudomonadota</taxon>
        <taxon>Alphaproteobacteria</taxon>
        <taxon>Hyphomicrobiales</taxon>
        <taxon>Nitrobacteraceae</taxon>
        <taxon>Bradyrhizobium</taxon>
    </lineage>
</organism>
<sequence>MANQDVASLSHAVERDLRLDLFRGIGLWMIFLDHIPDDFVAWLTLRNYGFSDAAEFFVFISGYLAGYIYGPIIRAGNFLAALKRLWTRVWQMYVAHIMLFLLFTAQIARTVRKFDNPMYEDEFNVHNFLQHPDVLIGQALTLRYKPVDLDVLPLYISLIAASPLILWCLLRRPNWTLLGSILLYIGARCFDWNLASYPPGTHWYFNPFAWQLMFVFAAWCGVGGINQLQVIIQSRTALILAVAWMAFAFLIVMTWHVPFLDAMVPKWMIKAIYPIDKTDLDMLRFTHFLALALVVSRYFPRKSEILTSKWLRPMVLCGQHSLPLFCFGVFLSFGAHWILVQHAQGGARALWMQLLVSVGGILIMIGLAWILDRAEKVPSLFVDASVPDLPEAATKPGTA</sequence>
<dbReference type="AlphaFoldDB" id="A0A1M5LSG6"/>
<evidence type="ECO:0000256" key="1">
    <source>
        <dbReference type="SAM" id="Phobius"/>
    </source>
</evidence>
<proteinExistence type="predicted"/>
<protein>
    <recommendedName>
        <fullName evidence="4">OpgC protein</fullName>
    </recommendedName>
</protein>
<accession>A0A1M5LSG6</accession>
<dbReference type="PANTHER" id="PTHR38592:SF3">
    <property type="entry name" value="BLL4819 PROTEIN"/>
    <property type="match status" value="1"/>
</dbReference>
<dbReference type="Proteomes" id="UP000189796">
    <property type="component" value="Chromosome I"/>
</dbReference>
<evidence type="ECO:0000313" key="2">
    <source>
        <dbReference type="EMBL" id="SHG67293.1"/>
    </source>
</evidence>
<dbReference type="PANTHER" id="PTHR38592">
    <property type="entry name" value="BLL4819 PROTEIN"/>
    <property type="match status" value="1"/>
</dbReference>
<dbReference type="InterPro" id="IPR014550">
    <property type="entry name" value="UCP028704_OpgC"/>
</dbReference>